<dbReference type="SUPFAM" id="SSF160104">
    <property type="entry name" value="Acetoacetate decarboxylase-like"/>
    <property type="match status" value="1"/>
</dbReference>
<dbReference type="EMBL" id="MCGR01000001">
    <property type="protein sequence ID" value="ORY92840.1"/>
    <property type="molecule type" value="Genomic_DNA"/>
</dbReference>
<gene>
    <name evidence="1" type="ORF">BCR35DRAFT_349157</name>
</gene>
<organism evidence="1 2">
    <name type="scientific">Leucosporidium creatinivorum</name>
    <dbReference type="NCBI Taxonomy" id="106004"/>
    <lineage>
        <taxon>Eukaryota</taxon>
        <taxon>Fungi</taxon>
        <taxon>Dikarya</taxon>
        <taxon>Basidiomycota</taxon>
        <taxon>Pucciniomycotina</taxon>
        <taxon>Microbotryomycetes</taxon>
        <taxon>Leucosporidiales</taxon>
        <taxon>Leucosporidium</taxon>
    </lineage>
</organism>
<evidence type="ECO:0000313" key="1">
    <source>
        <dbReference type="EMBL" id="ORY92840.1"/>
    </source>
</evidence>
<protein>
    <recommendedName>
        <fullName evidence="3">Acetoacetate decarboxylase</fullName>
    </recommendedName>
</protein>
<evidence type="ECO:0008006" key="3">
    <source>
        <dbReference type="Google" id="ProtNLM"/>
    </source>
</evidence>
<keyword evidence="2" id="KW-1185">Reference proteome</keyword>
<accession>A0A1Y2G5R2</accession>
<proteinExistence type="predicted"/>
<dbReference type="PANTHER" id="PTHR40518:SF1">
    <property type="entry name" value="ACETOACETATE DECARBOXYLASE"/>
    <property type="match status" value="1"/>
</dbReference>
<name>A0A1Y2G5R2_9BASI</name>
<dbReference type="Gene3D" id="2.40.400.10">
    <property type="entry name" value="Acetoacetate decarboxylase-like"/>
    <property type="match status" value="1"/>
</dbReference>
<dbReference type="InParanoid" id="A0A1Y2G5R2"/>
<sequence>MSESAIAPAPAPWLMHGSGWVFVTHTPFSKTPLPLPAGAYDPFEEGTSFDKSGDYHGGTGVVMLLRYTDCPVGPYDELIYCPGYLAFKEGAEKDGEGKDEFGMSVTRIYVSAAASVKNGRKNWGVPKHQAVFSFTPLPSDPSSTLCTVAHPTSPTTPFFRAVLRPSKLTPFSMPLNTNWVDSFLARSITGGFTAQLVQPPIPPPSTIEGAQGKAEAKGELLDWLEGSEGRLTVKPEATGWGRVTTITAEKGTEEEWGGFGDGVGFPKVAVVAGRGAELTQFVMTFPEPTRA</sequence>
<comment type="caution">
    <text evidence="1">The sequence shown here is derived from an EMBL/GenBank/DDBJ whole genome shotgun (WGS) entry which is preliminary data.</text>
</comment>
<dbReference type="PANTHER" id="PTHR40518">
    <property type="entry name" value="ACETOACETATE DECARBOXYLASE"/>
    <property type="match status" value="1"/>
</dbReference>
<dbReference type="InterPro" id="IPR023375">
    <property type="entry name" value="ADC_dom_sf"/>
</dbReference>
<reference evidence="1 2" key="1">
    <citation type="submission" date="2016-07" db="EMBL/GenBank/DDBJ databases">
        <title>Pervasive Adenine N6-methylation of Active Genes in Fungi.</title>
        <authorList>
            <consortium name="DOE Joint Genome Institute"/>
            <person name="Mondo S.J."/>
            <person name="Dannebaum R.O."/>
            <person name="Kuo R.C."/>
            <person name="Labutti K."/>
            <person name="Haridas S."/>
            <person name="Kuo A."/>
            <person name="Salamov A."/>
            <person name="Ahrendt S.R."/>
            <person name="Lipzen A."/>
            <person name="Sullivan W."/>
            <person name="Andreopoulos W.B."/>
            <person name="Clum A."/>
            <person name="Lindquist E."/>
            <person name="Daum C."/>
            <person name="Ramamoorthy G.K."/>
            <person name="Gryganskyi A."/>
            <person name="Culley D."/>
            <person name="Magnuson J.K."/>
            <person name="James T.Y."/>
            <person name="O'Malley M.A."/>
            <person name="Stajich J.E."/>
            <person name="Spatafora J.W."/>
            <person name="Visel A."/>
            <person name="Grigoriev I.V."/>
        </authorList>
    </citation>
    <scope>NUCLEOTIDE SEQUENCE [LARGE SCALE GENOMIC DNA]</scope>
    <source>
        <strain evidence="1 2">62-1032</strain>
    </source>
</reference>
<dbReference type="AlphaFoldDB" id="A0A1Y2G5R2"/>
<evidence type="ECO:0000313" key="2">
    <source>
        <dbReference type="Proteomes" id="UP000193467"/>
    </source>
</evidence>
<dbReference type="OrthoDB" id="9970474at2759"/>
<dbReference type="Proteomes" id="UP000193467">
    <property type="component" value="Unassembled WGS sequence"/>
</dbReference>